<feature type="transmembrane region" description="Helical" evidence="2">
    <location>
        <begin position="6"/>
        <end position="25"/>
    </location>
</feature>
<keyword evidence="2" id="KW-0472">Membrane</keyword>
<evidence type="ECO:0000313" key="3">
    <source>
        <dbReference type="EMBL" id="NEV62059.1"/>
    </source>
</evidence>
<protein>
    <recommendedName>
        <fullName evidence="5">MJ0042 family finger-like protein</fullName>
    </recommendedName>
</protein>
<accession>A0A6M0JY23</accession>
<proteinExistence type="predicted"/>
<reference evidence="3 4" key="1">
    <citation type="submission" date="2020-02" db="EMBL/GenBank/DDBJ databases">
        <title>Genome sequences of Thiorhodococcus mannitoliphagus and Thiorhodococcus minor, purple sulfur photosynthetic bacteria in the gammaproteobacterial family, Chromatiaceae.</title>
        <authorList>
            <person name="Aviles F.A."/>
            <person name="Meyer T.E."/>
            <person name="Kyndt J.A."/>
        </authorList>
    </citation>
    <scope>NUCLEOTIDE SEQUENCE [LARGE SCALE GENOMIC DNA]</scope>
    <source>
        <strain evidence="3 4">DSM 11518</strain>
    </source>
</reference>
<comment type="caution">
    <text evidence="3">The sequence shown here is derived from an EMBL/GenBank/DDBJ whole genome shotgun (WGS) entry which is preliminary data.</text>
</comment>
<keyword evidence="2" id="KW-0812">Transmembrane</keyword>
<sequence length="337" mass="37183">MTTLEISALVLAGEFAIVAWVILFITMRHQHKRIHEDHAHAGAVMRRLETDEFSRRDALTNLFETTYHLEGDDLAAKVDEYVAREKAFYNAMLSLYLSRDGAKLKQIPEELTKVLTPWVEMTPTGMIEASEVNDLENEKAALATELASTKDTLEQLMDEYMAAFKKDQEEAAAAEAPAPEPVQTPEPEAPAPQAPEQAESVAEDFELDVQPEQAEAQASQPAEIEPKEMPTPKPAPEPAVAEAGETPDPLSLNEEPIDQAALDAMLDAFGASDQSPPQQPEPEPEQETEQETEQEAEAQPESPSTEPESPEDEEARAREELEGLADLFGEPDDKKSR</sequence>
<dbReference type="EMBL" id="JAAIJQ010000021">
    <property type="protein sequence ID" value="NEV62059.1"/>
    <property type="molecule type" value="Genomic_DNA"/>
</dbReference>
<feature type="compositionally biased region" description="Low complexity" evidence="1">
    <location>
        <begin position="210"/>
        <end position="223"/>
    </location>
</feature>
<name>A0A6M0JY23_9GAMM</name>
<dbReference type="RefSeq" id="WP_164452530.1">
    <property type="nucleotide sequence ID" value="NZ_JAAIJQ010000021.1"/>
</dbReference>
<dbReference type="AlphaFoldDB" id="A0A6M0JY23"/>
<evidence type="ECO:0000313" key="4">
    <source>
        <dbReference type="Proteomes" id="UP000483379"/>
    </source>
</evidence>
<feature type="compositionally biased region" description="Low complexity" evidence="1">
    <location>
        <begin position="238"/>
        <end position="247"/>
    </location>
</feature>
<feature type="compositionally biased region" description="Acidic residues" evidence="1">
    <location>
        <begin position="282"/>
        <end position="298"/>
    </location>
</feature>
<keyword evidence="2" id="KW-1133">Transmembrane helix</keyword>
<evidence type="ECO:0008006" key="5">
    <source>
        <dbReference type="Google" id="ProtNLM"/>
    </source>
</evidence>
<keyword evidence="4" id="KW-1185">Reference proteome</keyword>
<organism evidence="3 4">
    <name type="scientific">Thiorhodococcus minor</name>
    <dbReference type="NCBI Taxonomy" id="57489"/>
    <lineage>
        <taxon>Bacteria</taxon>
        <taxon>Pseudomonadati</taxon>
        <taxon>Pseudomonadota</taxon>
        <taxon>Gammaproteobacteria</taxon>
        <taxon>Chromatiales</taxon>
        <taxon>Chromatiaceae</taxon>
        <taxon>Thiorhodococcus</taxon>
    </lineage>
</organism>
<evidence type="ECO:0000256" key="1">
    <source>
        <dbReference type="SAM" id="MobiDB-lite"/>
    </source>
</evidence>
<feature type="compositionally biased region" description="Pro residues" evidence="1">
    <location>
        <begin position="178"/>
        <end position="193"/>
    </location>
</feature>
<dbReference type="Proteomes" id="UP000483379">
    <property type="component" value="Unassembled WGS sequence"/>
</dbReference>
<feature type="region of interest" description="Disordered" evidence="1">
    <location>
        <begin position="168"/>
        <end position="337"/>
    </location>
</feature>
<evidence type="ECO:0000256" key="2">
    <source>
        <dbReference type="SAM" id="Phobius"/>
    </source>
</evidence>
<gene>
    <name evidence="3" type="ORF">G3446_09180</name>
</gene>